<dbReference type="GeneID" id="43666471"/>
<evidence type="ECO:0000256" key="1">
    <source>
        <dbReference type="SAM" id="MobiDB-lite"/>
    </source>
</evidence>
<feature type="compositionally biased region" description="Polar residues" evidence="1">
    <location>
        <begin position="327"/>
        <end position="340"/>
    </location>
</feature>
<accession>A0A5N6HXS5</accession>
<dbReference type="AlphaFoldDB" id="A0A5N7DEA4"/>
<dbReference type="Proteomes" id="UP000325579">
    <property type="component" value="Unassembled WGS sequence"/>
</dbReference>
<keyword evidence="3" id="KW-1185">Reference proteome</keyword>
<feature type="compositionally biased region" description="Basic and acidic residues" evidence="1">
    <location>
        <begin position="509"/>
        <end position="525"/>
    </location>
</feature>
<feature type="region of interest" description="Disordered" evidence="1">
    <location>
        <begin position="95"/>
        <end position="129"/>
    </location>
</feature>
<feature type="region of interest" description="Disordered" evidence="1">
    <location>
        <begin position="311"/>
        <end position="362"/>
    </location>
</feature>
<feature type="compositionally biased region" description="Polar residues" evidence="1">
    <location>
        <begin position="43"/>
        <end position="56"/>
    </location>
</feature>
<accession>A0A5N7DEA4</accession>
<evidence type="ECO:0000313" key="2">
    <source>
        <dbReference type="EMBL" id="KAE8404687.1"/>
    </source>
</evidence>
<feature type="region of interest" description="Disordered" evidence="1">
    <location>
        <begin position="384"/>
        <end position="442"/>
    </location>
</feature>
<feature type="compositionally biased region" description="Polar residues" evidence="1">
    <location>
        <begin position="95"/>
        <end position="108"/>
    </location>
</feature>
<feature type="region of interest" description="Disordered" evidence="1">
    <location>
        <begin position="31"/>
        <end position="62"/>
    </location>
</feature>
<dbReference type="OrthoDB" id="4501861at2759"/>
<dbReference type="RefSeq" id="XP_031942006.1">
    <property type="nucleotide sequence ID" value="XM_032081780.1"/>
</dbReference>
<feature type="compositionally biased region" description="Acidic residues" evidence="1">
    <location>
        <begin position="33"/>
        <end position="42"/>
    </location>
</feature>
<sequence length="585" mass="64444">MIRYKPTRITLGESDVHDCLERLLLRHTRFVEQQEEDTDQSDSENNMSTSTDSNGFSPYAYSDGSSCDQDLHSLFSDRPLHQNWQRNRRFFSVSPSTEAHSISPSEGSQGDRMTYKSRSSSPTSAAVERPDPLSSIADYQSFVNTGYLGLGSLLEDIHWQSPVKPLVACCAEPLYHSLKAHSLFSALSRESLSQWENSINTTWERVKQFFVASGNHTSSEHSLCCYSQETNLSDVTLPAVFSARSLLADNSSDLGERNTTYNTGHAPTLSESRSADADFELRLKTIAPRQSESSAQSPSCLTTICLDENANLQTSPMTEPARKTLKTTEGSKIDTSTPSHGEQAGLIAHHNKGSGTESQISDAELPHKACDAASLDITSNESIGARNGIRSSTPLPESISRNKEGNEYDMDKESNWPASSIERDQHDASYTHSRKGIPDNESAFEPPLLATQIEDGVAEPNALMFTQEEMDRIGAMLYREADAALQGLVNRQCERAPAIDPDSMVSTSSKEHGGKDNVVDPHGGRLEPAGNGREPSQHVMGASVQFQNRVNQMMAELYHQVEDKAEDFGLASLRRKPLGEWYKGI</sequence>
<name>A0A5N7DEA4_9EURO</name>
<organism evidence="2 3">
    <name type="scientific">Aspergillus pseudonomiae</name>
    <dbReference type="NCBI Taxonomy" id="1506151"/>
    <lineage>
        <taxon>Eukaryota</taxon>
        <taxon>Fungi</taxon>
        <taxon>Dikarya</taxon>
        <taxon>Ascomycota</taxon>
        <taxon>Pezizomycotina</taxon>
        <taxon>Eurotiomycetes</taxon>
        <taxon>Eurotiomycetidae</taxon>
        <taxon>Eurotiales</taxon>
        <taxon>Aspergillaceae</taxon>
        <taxon>Aspergillus</taxon>
        <taxon>Aspergillus subgen. Circumdati</taxon>
    </lineage>
</organism>
<feature type="compositionally biased region" description="Basic and acidic residues" evidence="1">
    <location>
        <begin position="400"/>
        <end position="414"/>
    </location>
</feature>
<protein>
    <submittedName>
        <fullName evidence="2">Uncharacterized protein</fullName>
    </submittedName>
</protein>
<reference evidence="2 3" key="1">
    <citation type="submission" date="2019-04" db="EMBL/GenBank/DDBJ databases">
        <authorList>
            <consortium name="DOE Joint Genome Institute"/>
            <person name="Mondo S."/>
            <person name="Kjaerbolling I."/>
            <person name="Vesth T."/>
            <person name="Frisvad J.C."/>
            <person name="Nybo J.L."/>
            <person name="Theobald S."/>
            <person name="Kildgaard S."/>
            <person name="Isbrandt T."/>
            <person name="Kuo A."/>
            <person name="Sato A."/>
            <person name="Lyhne E.K."/>
            <person name="Kogle M.E."/>
            <person name="Wiebenga A."/>
            <person name="Kun R.S."/>
            <person name="Lubbers R.J."/>
            <person name="Makela M.R."/>
            <person name="Barry K."/>
            <person name="Chovatia M."/>
            <person name="Clum A."/>
            <person name="Daum C."/>
            <person name="Haridas S."/>
            <person name="He G."/>
            <person name="LaButti K."/>
            <person name="Lipzen A."/>
            <person name="Riley R."/>
            <person name="Salamov A."/>
            <person name="Simmons B.A."/>
            <person name="Magnuson J.K."/>
            <person name="Henrissat B."/>
            <person name="Mortensen U.H."/>
            <person name="Larsen T.O."/>
            <person name="Devries R.P."/>
            <person name="Grigoriev I.V."/>
            <person name="Machida M."/>
            <person name="Baker S.E."/>
            <person name="Andersen M.R."/>
            <person name="Cantor M.N."/>
            <person name="Hua S.X."/>
        </authorList>
    </citation>
    <scope>NUCLEOTIDE SEQUENCE [LARGE SCALE GENOMIC DNA]</scope>
    <source>
        <strain evidence="2 3">CBS 119388</strain>
    </source>
</reference>
<evidence type="ECO:0000313" key="3">
    <source>
        <dbReference type="Proteomes" id="UP000325579"/>
    </source>
</evidence>
<gene>
    <name evidence="2" type="ORF">BDV37DRAFT_246689</name>
</gene>
<dbReference type="EMBL" id="ML736765">
    <property type="protein sequence ID" value="KAE8404687.1"/>
    <property type="molecule type" value="Genomic_DNA"/>
</dbReference>
<feature type="region of interest" description="Disordered" evidence="1">
    <location>
        <begin position="499"/>
        <end position="537"/>
    </location>
</feature>
<proteinExistence type="predicted"/>